<proteinExistence type="inferred from homology"/>
<keyword evidence="2" id="KW-0472">Membrane</keyword>
<dbReference type="Gene3D" id="2.20.200.10">
    <property type="entry name" value="Outer membrane efflux proteins (OEP)"/>
    <property type="match status" value="1"/>
</dbReference>
<keyword evidence="4" id="KW-1185">Reference proteome</keyword>
<dbReference type="Gene3D" id="1.20.1600.10">
    <property type="entry name" value="Outer membrane efflux proteins (OEP)"/>
    <property type="match status" value="1"/>
</dbReference>
<dbReference type="Pfam" id="PF02321">
    <property type="entry name" value="OEP"/>
    <property type="match status" value="2"/>
</dbReference>
<name>A0ABU8XBQ3_9BURK</name>
<keyword evidence="2" id="KW-0564">Palmitate</keyword>
<keyword evidence="2" id="KW-0449">Lipoprotein</keyword>
<comment type="caution">
    <text evidence="3">The sequence shown here is derived from an EMBL/GenBank/DDBJ whole genome shotgun (WGS) entry which is preliminary data.</text>
</comment>
<dbReference type="NCBIfam" id="TIGR01845">
    <property type="entry name" value="outer_NodT"/>
    <property type="match status" value="1"/>
</dbReference>
<dbReference type="PROSITE" id="PS51257">
    <property type="entry name" value="PROKAR_LIPOPROTEIN"/>
    <property type="match status" value="1"/>
</dbReference>
<feature type="signal peptide" evidence="2">
    <location>
        <begin position="1"/>
        <end position="27"/>
    </location>
</feature>
<dbReference type="Proteomes" id="UP001367030">
    <property type="component" value="Unassembled WGS sequence"/>
</dbReference>
<dbReference type="InterPro" id="IPR010131">
    <property type="entry name" value="MdtP/NodT-like"/>
</dbReference>
<dbReference type="RefSeq" id="WP_340337350.1">
    <property type="nucleotide sequence ID" value="NZ_JBBKZS010000010.1"/>
</dbReference>
<dbReference type="EMBL" id="JBBKZS010000010">
    <property type="protein sequence ID" value="MEJ8857276.1"/>
    <property type="molecule type" value="Genomic_DNA"/>
</dbReference>
<comment type="similarity">
    <text evidence="1 2">Belongs to the outer membrane factor (OMF) (TC 1.B.17) family.</text>
</comment>
<reference evidence="3 4" key="1">
    <citation type="submission" date="2024-03" db="EMBL/GenBank/DDBJ databases">
        <title>Novel species of the genus Variovorax.</title>
        <authorList>
            <person name="Liu Q."/>
            <person name="Xin Y.-H."/>
        </authorList>
    </citation>
    <scope>NUCLEOTIDE SEQUENCE [LARGE SCALE GENOMIC DNA]</scope>
    <source>
        <strain evidence="3 4">KACC 18901</strain>
    </source>
</reference>
<evidence type="ECO:0000313" key="4">
    <source>
        <dbReference type="Proteomes" id="UP001367030"/>
    </source>
</evidence>
<comment type="subcellular location">
    <subcellularLocation>
        <location evidence="2">Cell membrane</location>
        <topology evidence="2">Lipid-anchor</topology>
    </subcellularLocation>
</comment>
<evidence type="ECO:0000256" key="2">
    <source>
        <dbReference type="RuleBase" id="RU362097"/>
    </source>
</evidence>
<evidence type="ECO:0000256" key="1">
    <source>
        <dbReference type="ARBA" id="ARBA00007613"/>
    </source>
</evidence>
<keyword evidence="2" id="KW-0812">Transmembrane</keyword>
<feature type="chain" id="PRO_5044952659" evidence="2">
    <location>
        <begin position="28"/>
        <end position="471"/>
    </location>
</feature>
<organism evidence="3 4">
    <name type="scientific">Variovorax robiniae</name>
    <dbReference type="NCBI Taxonomy" id="1836199"/>
    <lineage>
        <taxon>Bacteria</taxon>
        <taxon>Pseudomonadati</taxon>
        <taxon>Pseudomonadota</taxon>
        <taxon>Betaproteobacteria</taxon>
        <taxon>Burkholderiales</taxon>
        <taxon>Comamonadaceae</taxon>
        <taxon>Variovorax</taxon>
    </lineage>
</organism>
<gene>
    <name evidence="3" type="ORF">WKW79_22055</name>
</gene>
<accession>A0ABU8XBQ3</accession>
<dbReference type="SUPFAM" id="SSF56954">
    <property type="entry name" value="Outer membrane efflux proteins (OEP)"/>
    <property type="match status" value="1"/>
</dbReference>
<protein>
    <submittedName>
        <fullName evidence="3">TolC family protein</fullName>
    </submittedName>
</protein>
<dbReference type="PANTHER" id="PTHR30203:SF24">
    <property type="entry name" value="BLR4935 PROTEIN"/>
    <property type="match status" value="1"/>
</dbReference>
<dbReference type="PANTHER" id="PTHR30203">
    <property type="entry name" value="OUTER MEMBRANE CATION EFFLUX PROTEIN"/>
    <property type="match status" value="1"/>
</dbReference>
<evidence type="ECO:0000313" key="3">
    <source>
        <dbReference type="EMBL" id="MEJ8857276.1"/>
    </source>
</evidence>
<dbReference type="InterPro" id="IPR003423">
    <property type="entry name" value="OMP_efflux"/>
</dbReference>
<keyword evidence="2" id="KW-1134">Transmembrane beta strand</keyword>
<keyword evidence="2" id="KW-0732">Signal</keyword>
<sequence>MLHSRMRSGSMLALVVLGLAGCSLKTAPESAALQTDNLSNVVLPGGWKAGGMPGDVRNDWIAGFNDPVLASLVNEALLFNLDLRASAARIEQAAAGVKAAGAQAVPAVDFLGRKGGKLGGDGSGLNGWMISASWEIDVWGRVRYARRSAEDQFASTQADMAAARQSIAALVAKGWFLATEASLQRQLARQMITSTDQSVKLAGDRFRIGAASESDVVQARADRQGYLDAEKQLDLAYVKALRSLEMLLGRYPAAELKTTDTWPRVDMPVEAGVPSELLERRPDIVAAQRRVAAAFNSTQEAQMARLPRISLTAGLSSITSELFVLKDRDNPIAGAGLSMLIPLFRGGALQAQVDARTAEQNLAAAQWAQTAMKAFNEVESALAEEATLRQREPIIDAQIREAQRVLEFQNTRYRVGNTDLRSVTQQQMAVYAVRSTLLRVQAERRVQRVNLLLALGGAWDRSENLASSSKR</sequence>